<keyword evidence="8" id="KW-0813">Transport</keyword>
<comment type="subcellular location">
    <subcellularLocation>
        <location evidence="1 8">Cell membrane</location>
        <topology evidence="1 8">Multi-pass membrane protein</topology>
    </subcellularLocation>
</comment>
<feature type="transmembrane region" description="Helical" evidence="8">
    <location>
        <begin position="164"/>
        <end position="185"/>
    </location>
</feature>
<evidence type="ECO:0000313" key="11">
    <source>
        <dbReference type="Ensembl" id="ENSSSCP00055038664.1"/>
    </source>
</evidence>
<dbReference type="GO" id="GO:0006811">
    <property type="term" value="P:monoatomic ion transport"/>
    <property type="evidence" value="ECO:0007669"/>
    <property type="project" value="UniProtKB-KW"/>
</dbReference>
<dbReference type="Pfam" id="PF03137">
    <property type="entry name" value="OATP"/>
    <property type="match status" value="1"/>
</dbReference>
<organism evidence="11 12">
    <name type="scientific">Sus scrofa</name>
    <name type="common">Pig</name>
    <dbReference type="NCBI Taxonomy" id="9823"/>
    <lineage>
        <taxon>Eukaryota</taxon>
        <taxon>Metazoa</taxon>
        <taxon>Chordata</taxon>
        <taxon>Craniata</taxon>
        <taxon>Vertebrata</taxon>
        <taxon>Euteleostomi</taxon>
        <taxon>Mammalia</taxon>
        <taxon>Eutheria</taxon>
        <taxon>Laurasiatheria</taxon>
        <taxon>Artiodactyla</taxon>
        <taxon>Suina</taxon>
        <taxon>Suidae</taxon>
        <taxon>Sus</taxon>
    </lineage>
</organism>
<feature type="region of interest" description="Disordered" evidence="9">
    <location>
        <begin position="695"/>
        <end position="723"/>
    </location>
</feature>
<keyword evidence="8" id="KW-0406">Ion transport</keyword>
<feature type="transmembrane region" description="Helical" evidence="8">
    <location>
        <begin position="670"/>
        <end position="687"/>
    </location>
</feature>
<keyword evidence="3" id="KW-1003">Cell membrane</keyword>
<dbReference type="SUPFAM" id="SSF100895">
    <property type="entry name" value="Kazal-type serine protease inhibitors"/>
    <property type="match status" value="1"/>
</dbReference>
<dbReference type="InterPro" id="IPR002350">
    <property type="entry name" value="Kazal_dom"/>
</dbReference>
<protein>
    <recommendedName>
        <fullName evidence="8">Solute carrier organic anion transporter family member</fullName>
    </recommendedName>
</protein>
<proteinExistence type="inferred from homology"/>
<keyword evidence="6 8" id="KW-0472">Membrane</keyword>
<dbReference type="PROSITE" id="PS51465">
    <property type="entry name" value="KAZAL_2"/>
    <property type="match status" value="1"/>
</dbReference>
<keyword evidence="5 8" id="KW-1133">Transmembrane helix</keyword>
<evidence type="ECO:0000256" key="2">
    <source>
        <dbReference type="ARBA" id="ARBA00009657"/>
    </source>
</evidence>
<comment type="caution">
    <text evidence="8">Lacks conserved residue(s) required for the propagation of feature annotation.</text>
</comment>
<reference evidence="11" key="1">
    <citation type="submission" date="2025-08" db="UniProtKB">
        <authorList>
            <consortium name="Ensembl"/>
        </authorList>
    </citation>
    <scope>IDENTIFICATION</scope>
</reference>
<dbReference type="InterPro" id="IPR036259">
    <property type="entry name" value="MFS_trans_sf"/>
</dbReference>
<dbReference type="Proteomes" id="UP000694724">
    <property type="component" value="Unplaced"/>
</dbReference>
<evidence type="ECO:0000256" key="5">
    <source>
        <dbReference type="ARBA" id="ARBA00022989"/>
    </source>
</evidence>
<feature type="transmembrane region" description="Helical" evidence="8">
    <location>
        <begin position="387"/>
        <end position="413"/>
    </location>
</feature>
<comment type="similarity">
    <text evidence="2 8">Belongs to the organo anion transporter (TC 2.A.60) family.</text>
</comment>
<feature type="transmembrane region" description="Helical" evidence="8">
    <location>
        <begin position="425"/>
        <end position="445"/>
    </location>
</feature>
<evidence type="ECO:0000256" key="6">
    <source>
        <dbReference type="ARBA" id="ARBA00023136"/>
    </source>
</evidence>
<evidence type="ECO:0000256" key="4">
    <source>
        <dbReference type="ARBA" id="ARBA00022692"/>
    </source>
</evidence>
<dbReference type="PANTHER" id="PTHR11388">
    <property type="entry name" value="ORGANIC ANION TRANSPORTER"/>
    <property type="match status" value="1"/>
</dbReference>
<dbReference type="AlphaFoldDB" id="A0A8D1S066"/>
<sequence length="723" mass="78146">MMGTEDTPGGKASLHPQDLRPSVFHSIKFFVLCHSLLQLAQLMISGYLKSSISTVEKRFGLSSQTSGLLAAFNEVGNTALIVFVSYFGSRVHRPRLIGYGALLVTVAGVLMTVPHFISEPYRYDHTSPADLSQDFEASLCLPTSKAPAPAPALSNSSCSGSTEVQHLAVVGIMFTAQTLLGVGGVPIQPFGISYIDDFAHSSNSPLYLGILFAVTMMGPGMAYGLGGLMLRLYVDIDRMPAGGISLTSKDPRWVGAWWLGFLISAGAVALAAIPYFFFPKEMPKEKHELRFRRKVLAVSNSPVSKGEDSPSEQSPGASPEKKDGLAQMAPDLTVIQFIKVFPRVLLRTLRHPIFLLVVLSQVCMSSMVAGMATFLPKFLERQFSVTASYANLLIGCLTIPLAILGIVAGGILVKRLRLGPMHCGILCLLGALLCLLLSTPLFFMGCSTHHIAGINHQPGAQPGLELFPGCMEPCSCPSDDFNPVCDSSARVEYLTPCHAGCTSRLVQEARDKSQMWNVMLSISSHCQPSPDMCQGPELGGESDVAPAVQAGAGQKELTQESRGGDGQERWTPHIQTRMVGDAAPGTVPEASKDSGFVLDLQEGVKKEDKTLAVGIQFMLQRVLAWMPSPVIHGSAIDTTCVYWAQSCGRRAVCRYYDHDLLRNRFIGLQFFFKTGSLACFALILAILRQQDKEEGTKATMSSPGLQQQLLVSGPKKEPEESRV</sequence>
<dbReference type="InterPro" id="IPR036058">
    <property type="entry name" value="Kazal_dom_sf"/>
</dbReference>
<evidence type="ECO:0000256" key="3">
    <source>
        <dbReference type="ARBA" id="ARBA00022475"/>
    </source>
</evidence>
<dbReference type="PANTHER" id="PTHR11388:SF87">
    <property type="entry name" value="SOLUTE CARRIER ORGANIC ANION TRANSPORTER FAMILY MEMBER 2B1"/>
    <property type="match status" value="1"/>
</dbReference>
<evidence type="ECO:0000256" key="7">
    <source>
        <dbReference type="ARBA" id="ARBA00023157"/>
    </source>
</evidence>
<evidence type="ECO:0000256" key="1">
    <source>
        <dbReference type="ARBA" id="ARBA00004651"/>
    </source>
</evidence>
<evidence type="ECO:0000259" key="10">
    <source>
        <dbReference type="PROSITE" id="PS51465"/>
    </source>
</evidence>
<evidence type="ECO:0000256" key="8">
    <source>
        <dbReference type="RuleBase" id="RU362056"/>
    </source>
</evidence>
<evidence type="ECO:0000256" key="9">
    <source>
        <dbReference type="SAM" id="MobiDB-lite"/>
    </source>
</evidence>
<feature type="domain" description="Kazal-like" evidence="10">
    <location>
        <begin position="464"/>
        <end position="528"/>
    </location>
</feature>
<dbReference type="Ensembl" id="ENSSSCT00055048429.1">
    <property type="protein sequence ID" value="ENSSSCP00055038664.1"/>
    <property type="gene ID" value="ENSSSCG00055024139.1"/>
</dbReference>
<dbReference type="GO" id="GO:0055085">
    <property type="term" value="P:transmembrane transport"/>
    <property type="evidence" value="ECO:0007669"/>
    <property type="project" value="InterPro"/>
</dbReference>
<keyword evidence="7" id="KW-1015">Disulfide bond</keyword>
<dbReference type="GO" id="GO:0005886">
    <property type="term" value="C:plasma membrane"/>
    <property type="evidence" value="ECO:0007669"/>
    <property type="project" value="UniProtKB-SubCell"/>
</dbReference>
<feature type="region of interest" description="Disordered" evidence="9">
    <location>
        <begin position="301"/>
        <end position="323"/>
    </location>
</feature>
<feature type="transmembrane region" description="Helical" evidence="8">
    <location>
        <begin position="96"/>
        <end position="117"/>
    </location>
</feature>
<feature type="compositionally biased region" description="Polar residues" evidence="9">
    <location>
        <begin position="698"/>
        <end position="710"/>
    </location>
</feature>
<feature type="transmembrane region" description="Helical" evidence="8">
    <location>
        <begin position="68"/>
        <end position="89"/>
    </location>
</feature>
<name>A0A8D1S066_PIG</name>
<dbReference type="NCBIfam" id="TIGR00805">
    <property type="entry name" value="oat"/>
    <property type="match status" value="1"/>
</dbReference>
<dbReference type="SUPFAM" id="SSF103473">
    <property type="entry name" value="MFS general substrate transporter"/>
    <property type="match status" value="1"/>
</dbReference>
<feature type="compositionally biased region" description="Basic and acidic residues" evidence="9">
    <location>
        <begin position="714"/>
        <end position="723"/>
    </location>
</feature>
<dbReference type="Gene3D" id="1.20.1250.20">
    <property type="entry name" value="MFS general substrate transporter like domains"/>
    <property type="match status" value="1"/>
</dbReference>
<evidence type="ECO:0000313" key="12">
    <source>
        <dbReference type="Proteomes" id="UP000694724"/>
    </source>
</evidence>
<dbReference type="InterPro" id="IPR004156">
    <property type="entry name" value="OATP"/>
</dbReference>
<keyword evidence="4 8" id="KW-0812">Transmembrane</keyword>
<feature type="transmembrane region" description="Helical" evidence="8">
    <location>
        <begin position="206"/>
        <end position="234"/>
    </location>
</feature>
<feature type="transmembrane region" description="Helical" evidence="8">
    <location>
        <begin position="353"/>
        <end position="375"/>
    </location>
</feature>
<accession>A0A8D1S066</accession>
<feature type="transmembrane region" description="Helical" evidence="8">
    <location>
        <begin position="254"/>
        <end position="278"/>
    </location>
</feature>